<protein>
    <submittedName>
        <fullName evidence="1">Uncharacterized protein</fullName>
    </submittedName>
</protein>
<gene>
    <name evidence="1" type="ORF">PO878_05540</name>
</gene>
<name>A0AAE9Y7W7_9ACTN</name>
<accession>A0AAE9Y7W7</accession>
<evidence type="ECO:0000313" key="1">
    <source>
        <dbReference type="EMBL" id="WCO68187.1"/>
    </source>
</evidence>
<dbReference type="AlphaFoldDB" id="A0AAE9Y7W7"/>
<dbReference type="Proteomes" id="UP001216390">
    <property type="component" value="Chromosome"/>
</dbReference>
<reference evidence="1" key="1">
    <citation type="submission" date="2023-01" db="EMBL/GenBank/DDBJ databases">
        <title>The diversity of Class Acidimicrobiia in South China Sea sediment environments and the proposal of Iamia marina sp. nov., a novel species of the genus Iamia.</title>
        <authorList>
            <person name="He Y."/>
            <person name="Tian X."/>
        </authorList>
    </citation>
    <scope>NUCLEOTIDE SEQUENCE</scope>
    <source>
        <strain evidence="1">DSM 19957</strain>
    </source>
</reference>
<dbReference type="EMBL" id="CP116942">
    <property type="protein sequence ID" value="WCO68187.1"/>
    <property type="molecule type" value="Genomic_DNA"/>
</dbReference>
<keyword evidence="2" id="KW-1185">Reference proteome</keyword>
<sequence length="59" mass="6823">MGRRADPAKVREARLWGAVARLRDVWVGDAEQAARLRAEWPGLAEVVDRLAELVRWDRR</sequence>
<evidence type="ECO:0000313" key="2">
    <source>
        <dbReference type="Proteomes" id="UP001216390"/>
    </source>
</evidence>
<dbReference type="KEGG" id="ima:PO878_05540"/>
<organism evidence="1 2">
    <name type="scientific">Iamia majanohamensis</name>
    <dbReference type="NCBI Taxonomy" id="467976"/>
    <lineage>
        <taxon>Bacteria</taxon>
        <taxon>Bacillati</taxon>
        <taxon>Actinomycetota</taxon>
        <taxon>Acidimicrobiia</taxon>
        <taxon>Acidimicrobiales</taxon>
        <taxon>Iamiaceae</taxon>
        <taxon>Iamia</taxon>
    </lineage>
</organism>
<proteinExistence type="predicted"/>
<dbReference type="RefSeq" id="WP_272737704.1">
    <property type="nucleotide sequence ID" value="NZ_CP116942.1"/>
</dbReference>